<evidence type="ECO:0000256" key="1">
    <source>
        <dbReference type="SAM" id="MobiDB-lite"/>
    </source>
</evidence>
<evidence type="ECO:0000313" key="3">
    <source>
        <dbReference type="EMBL" id="MBN7774597.1"/>
    </source>
</evidence>
<gene>
    <name evidence="3" type="ORF">JYB65_14610</name>
</gene>
<proteinExistence type="predicted"/>
<comment type="caution">
    <text evidence="3">The sequence shown here is derived from an EMBL/GenBank/DDBJ whole genome shotgun (WGS) entry which is preliminary data.</text>
</comment>
<organism evidence="3 4">
    <name type="scientific">Clostridium aminobutyricum</name>
    <dbReference type="NCBI Taxonomy" id="33953"/>
    <lineage>
        <taxon>Bacteria</taxon>
        <taxon>Bacillati</taxon>
        <taxon>Bacillota</taxon>
        <taxon>Clostridia</taxon>
        <taxon>Eubacteriales</taxon>
        <taxon>Clostridiaceae</taxon>
        <taxon>Clostridium</taxon>
    </lineage>
</organism>
<feature type="signal peptide" evidence="2">
    <location>
        <begin position="1"/>
        <end position="25"/>
    </location>
</feature>
<sequence length="246" mass="26359">MLRKRFSTTLLALVVAAAIPGSAFAADVASKSTGQVSAPATVLEPISSDVVTDSEQEGDAVQAPEGEAPSAPTDVAEPPTEVTEPTTPEEVTEPDIEVTEPVAEPQIPAVEEQPAVEPQPEEEVTVPETPAVEPEILVPTEEQLVTAPAIVVEEVVTEPAIVVESVLTTLTITHLLKLDFGESVYTETIEGVELGTEFDITPLIDKSEDIKLSSDIKTVQVDELDKKIILEYEVIKKEKNEESLEE</sequence>
<evidence type="ECO:0000256" key="2">
    <source>
        <dbReference type="SAM" id="SignalP"/>
    </source>
</evidence>
<keyword evidence="4" id="KW-1185">Reference proteome</keyword>
<keyword evidence="2" id="KW-0732">Signal</keyword>
<feature type="region of interest" description="Disordered" evidence="1">
    <location>
        <begin position="32"/>
        <end position="100"/>
    </location>
</feature>
<feature type="chain" id="PRO_5037819547" evidence="2">
    <location>
        <begin position="26"/>
        <end position="246"/>
    </location>
</feature>
<dbReference type="AlphaFoldDB" id="A0A939II63"/>
<evidence type="ECO:0000313" key="4">
    <source>
        <dbReference type="Proteomes" id="UP000664545"/>
    </source>
</evidence>
<dbReference type="EMBL" id="JAFJZZ010000012">
    <property type="protein sequence ID" value="MBN7774597.1"/>
    <property type="molecule type" value="Genomic_DNA"/>
</dbReference>
<accession>A0A939II63</accession>
<name>A0A939II63_CLOAM</name>
<feature type="compositionally biased region" description="Low complexity" evidence="1">
    <location>
        <begin position="72"/>
        <end position="89"/>
    </location>
</feature>
<reference evidence="3" key="1">
    <citation type="submission" date="2021-02" db="EMBL/GenBank/DDBJ databases">
        <title>Abyssanaerobacter marinus gen.nov., sp., nov, anaerobic bacterium isolated from the Onnuri vent field of Indian Ocean and suggestion of Mogibacteriaceae fam. nov., and proposal of reclassification of ambiguous this family's genus member.</title>
        <authorList>
            <person name="Kim Y.J."/>
            <person name="Yang J.-A."/>
        </authorList>
    </citation>
    <scope>NUCLEOTIDE SEQUENCE</scope>
    <source>
        <strain evidence="3">DSM 2634</strain>
    </source>
</reference>
<protein>
    <submittedName>
        <fullName evidence="3">Uncharacterized protein</fullName>
    </submittedName>
</protein>
<dbReference type="RefSeq" id="WP_206583439.1">
    <property type="nucleotide sequence ID" value="NZ_JAFJZZ010000012.1"/>
</dbReference>
<dbReference type="Proteomes" id="UP000664545">
    <property type="component" value="Unassembled WGS sequence"/>
</dbReference>